<name>A0ACC9D046_9FIRM</name>
<protein>
    <submittedName>
        <fullName evidence="1">HipA protein</fullName>
    </submittedName>
</protein>
<sequence length="359" mass="40791">MQYLFLNKDSVWLEFHCEQNEYLETTAQEDVWHTELRPFGYANLTDFLEQRKAPKHRAHIAELLKEYGCDTLEGYLNVTHALSLNDTFWVKPVDSGLQWKDVSLYRNPFNEIISEAAFDGSVSSSGFSSTSPEFSTDGQYAKCWVREDDTIQLYKTGGVFGVEPIAEYLASQLAAILCPDAVRYELAFYHGELISKCALFTSERYGLAKAAALTKDRTISGFLRCFESIGSGGAFRRMCILDALILNIDRHSGNFGVLYENDTLQIQKMAPVFDNNRSLLFDLDSNQLKNMEWCIRHCAPRLGSDFIATARGLLTDDVRADLKNLKDFRFAGHPEICIEPERIERLNAILQCQLKKILA</sequence>
<keyword evidence="2" id="KW-1185">Reference proteome</keyword>
<dbReference type="Proteomes" id="UP000220959">
    <property type="component" value="Unassembled WGS sequence"/>
</dbReference>
<proteinExistence type="predicted"/>
<evidence type="ECO:0000313" key="2">
    <source>
        <dbReference type="Proteomes" id="UP000220959"/>
    </source>
</evidence>
<dbReference type="EMBL" id="NMTR01000014">
    <property type="protein sequence ID" value="PDX61525.1"/>
    <property type="molecule type" value="Genomic_DNA"/>
</dbReference>
<accession>A0ACC9D046</accession>
<evidence type="ECO:0000313" key="1">
    <source>
        <dbReference type="EMBL" id="PDX61525.1"/>
    </source>
</evidence>
<comment type="caution">
    <text evidence="1">The sequence shown here is derived from an EMBL/GenBank/DDBJ whole genome shotgun (WGS) entry which is preliminary data.</text>
</comment>
<reference evidence="1 2" key="1">
    <citation type="journal article" date="2017" name="Front. Microbiol.">
        <title>New Insights into the Diversity of the Genus Faecalibacterium.</title>
        <authorList>
            <person name="Benevides L."/>
            <person name="Burman S."/>
            <person name="Martin R."/>
            <person name="Robert V."/>
            <person name="Thomas M."/>
            <person name="Miquel S."/>
            <person name="Chain F."/>
            <person name="Sokol H."/>
            <person name="Bermudez-Humaran L.G."/>
            <person name="Morrison M."/>
            <person name="Langella P."/>
            <person name="Azevedo V.A."/>
            <person name="Chatel J.M."/>
            <person name="Soares S."/>
        </authorList>
    </citation>
    <scope>NUCLEOTIDE SEQUENCE [LARGE SCALE GENOMIC DNA]</scope>
    <source>
        <strain evidence="2">CNCM I-4541</strain>
    </source>
</reference>
<gene>
    <name evidence="1" type="ORF">CGS49_05890</name>
</gene>
<organism evidence="1 2">
    <name type="scientific">Faecalibacterium langellae</name>
    <dbReference type="NCBI Taxonomy" id="3435293"/>
    <lineage>
        <taxon>Bacteria</taxon>
        <taxon>Bacillati</taxon>
        <taxon>Bacillota</taxon>
        <taxon>Clostridia</taxon>
        <taxon>Eubacteriales</taxon>
        <taxon>Oscillospiraceae</taxon>
        <taxon>Faecalibacterium</taxon>
    </lineage>
</organism>